<dbReference type="SMART" id="SM00491">
    <property type="entry name" value="HELICc2"/>
    <property type="match status" value="1"/>
</dbReference>
<organism evidence="16 17">
    <name type="scientific">Rhodopirellula islandica</name>
    <dbReference type="NCBI Taxonomy" id="595434"/>
    <lineage>
        <taxon>Bacteria</taxon>
        <taxon>Pseudomonadati</taxon>
        <taxon>Planctomycetota</taxon>
        <taxon>Planctomycetia</taxon>
        <taxon>Pirellulales</taxon>
        <taxon>Pirellulaceae</taxon>
        <taxon>Rhodopirellula</taxon>
    </lineage>
</organism>
<keyword evidence="12" id="KW-0413">Isomerase</keyword>
<keyword evidence="5" id="KW-0378">Hydrolase</keyword>
<dbReference type="InterPro" id="IPR014013">
    <property type="entry name" value="Helic_SF1/SF2_ATP-bd_DinG/Rad3"/>
</dbReference>
<keyword evidence="11" id="KW-0234">DNA repair</keyword>
<dbReference type="SMART" id="SM00487">
    <property type="entry name" value="DEXDc"/>
    <property type="match status" value="1"/>
</dbReference>
<dbReference type="AlphaFoldDB" id="A0A0J1BKR6"/>
<dbReference type="InterPro" id="IPR027417">
    <property type="entry name" value="P-loop_NTPase"/>
</dbReference>
<keyword evidence="2" id="KW-0479">Metal-binding</keyword>
<dbReference type="PANTHER" id="PTHR11472">
    <property type="entry name" value="DNA REPAIR DEAD HELICASE RAD3/XP-D SUBFAMILY MEMBER"/>
    <property type="match status" value="1"/>
</dbReference>
<keyword evidence="3" id="KW-0547">Nucleotide-binding</keyword>
<feature type="compositionally biased region" description="Basic and acidic residues" evidence="14">
    <location>
        <begin position="88"/>
        <end position="106"/>
    </location>
</feature>
<keyword evidence="10" id="KW-0238">DNA-binding</keyword>
<dbReference type="STRING" id="595434.RISK_000927"/>
<dbReference type="Pfam" id="PF06733">
    <property type="entry name" value="DEAD_2"/>
    <property type="match status" value="1"/>
</dbReference>
<dbReference type="InterPro" id="IPR006554">
    <property type="entry name" value="Helicase-like_DEXD_c2"/>
</dbReference>
<keyword evidence="9" id="KW-0411">Iron-sulfur</keyword>
<evidence type="ECO:0000256" key="9">
    <source>
        <dbReference type="ARBA" id="ARBA00023014"/>
    </source>
</evidence>
<dbReference type="InterPro" id="IPR014001">
    <property type="entry name" value="Helicase_ATP-bd"/>
</dbReference>
<keyword evidence="6 16" id="KW-0347">Helicase</keyword>
<dbReference type="GO" id="GO:0003677">
    <property type="term" value="F:DNA binding"/>
    <property type="evidence" value="ECO:0007669"/>
    <property type="project" value="UniProtKB-KW"/>
</dbReference>
<evidence type="ECO:0000313" key="17">
    <source>
        <dbReference type="Proteomes" id="UP000036367"/>
    </source>
</evidence>
<dbReference type="GO" id="GO:0006281">
    <property type="term" value="P:DNA repair"/>
    <property type="evidence" value="ECO:0007669"/>
    <property type="project" value="UniProtKB-KW"/>
</dbReference>
<dbReference type="InterPro" id="IPR006555">
    <property type="entry name" value="ATP-dep_Helicase_C"/>
</dbReference>
<keyword evidence="1" id="KW-0004">4Fe-4S</keyword>
<evidence type="ECO:0000256" key="2">
    <source>
        <dbReference type="ARBA" id="ARBA00022723"/>
    </source>
</evidence>
<evidence type="ECO:0000256" key="10">
    <source>
        <dbReference type="ARBA" id="ARBA00023125"/>
    </source>
</evidence>
<evidence type="ECO:0000256" key="6">
    <source>
        <dbReference type="ARBA" id="ARBA00022806"/>
    </source>
</evidence>
<evidence type="ECO:0000256" key="11">
    <source>
        <dbReference type="ARBA" id="ARBA00023204"/>
    </source>
</evidence>
<keyword evidence="7" id="KW-0067">ATP-binding</keyword>
<dbReference type="GO" id="GO:0005524">
    <property type="term" value="F:ATP binding"/>
    <property type="evidence" value="ECO:0007669"/>
    <property type="project" value="UniProtKB-KW"/>
</dbReference>
<dbReference type="SUPFAM" id="SSF52540">
    <property type="entry name" value="P-loop containing nucleoside triphosphate hydrolases"/>
    <property type="match status" value="1"/>
</dbReference>
<dbReference type="GO" id="GO:0016818">
    <property type="term" value="F:hydrolase activity, acting on acid anhydrides, in phosphorus-containing anhydrides"/>
    <property type="evidence" value="ECO:0007669"/>
    <property type="project" value="InterPro"/>
</dbReference>
<evidence type="ECO:0000256" key="13">
    <source>
        <dbReference type="ARBA" id="ARBA00038058"/>
    </source>
</evidence>
<dbReference type="OrthoDB" id="9803913at2"/>
<dbReference type="PANTHER" id="PTHR11472:SF34">
    <property type="entry name" value="REGULATOR OF TELOMERE ELONGATION HELICASE 1"/>
    <property type="match status" value="1"/>
</dbReference>
<dbReference type="RefSeq" id="WP_047812911.1">
    <property type="nucleotide sequence ID" value="NZ_LECT01000007.1"/>
</dbReference>
<name>A0A0J1BKR6_RHOIS</name>
<dbReference type="InterPro" id="IPR045028">
    <property type="entry name" value="DinG/Rad3-like"/>
</dbReference>
<dbReference type="EMBL" id="LECT01000007">
    <property type="protein sequence ID" value="KLU07126.1"/>
    <property type="molecule type" value="Genomic_DNA"/>
</dbReference>
<evidence type="ECO:0000256" key="12">
    <source>
        <dbReference type="ARBA" id="ARBA00023235"/>
    </source>
</evidence>
<dbReference type="FunFam" id="3.40.50.300:FF:000437">
    <property type="entry name" value="ATP-dependent DNA helicase DinG"/>
    <property type="match status" value="1"/>
</dbReference>
<dbReference type="Gene3D" id="3.40.50.300">
    <property type="entry name" value="P-loop containing nucleotide triphosphate hydrolases"/>
    <property type="match status" value="2"/>
</dbReference>
<evidence type="ECO:0000256" key="14">
    <source>
        <dbReference type="SAM" id="MobiDB-lite"/>
    </source>
</evidence>
<evidence type="ECO:0000259" key="15">
    <source>
        <dbReference type="PROSITE" id="PS51193"/>
    </source>
</evidence>
<evidence type="ECO:0000256" key="8">
    <source>
        <dbReference type="ARBA" id="ARBA00023004"/>
    </source>
</evidence>
<dbReference type="Pfam" id="PF13307">
    <property type="entry name" value="Helicase_C_2"/>
    <property type="match status" value="1"/>
</dbReference>
<sequence>MSDPISIDSILGPGGSISRRLPRYEPREQQLEMARAVSSALTDREHLVVEAGTGTGKSFAYLAAAILHATSDQTESGPKKPNPSSDSVDDRIPPAGEQKEKPDRPKRVLISTHTISLQEQLIGKDIPLLNSVIPREFSAVLVKGRNNYLSLRRMGRAVEKSVSLMANDFQMQQLREIRKWSDNTADGSLSTLPIKPDGQVWDEVRSDTGNCLRNKCPNFKDCFYFQARRRAQNAQLLIVNHAMLFTDIAMRRQGVSLLPDYDAIILDECHTIESVAGDHLGIRLTSGQFDYLFDRLYNDRQQKGLLVAHNLDALQRMVDRCRFAASEMFAGVLDWMQESRSRNGRVHHPEVVPNPLSEPMEILARRLRAHADAQDNDSDRQDFQSAHDRLLALAGGLREWLDQSLKQESVYWVETSGSRRGMDRVSLSASPIDIGQTLREEVFQNEEIGSVIMTSATLATGEQDKFKFFRSRVGLTTGRSLQVGSPFDYEKQAKLIIVRGLPDPSAKRDEFEAALPQQIKRFVGHTDGHAFVLFTSYSLLRKCAEAITPWCIERNLHLYSQAGEQNRTQLLDSFRKDPRGVLLGTDSFWQGVDVPGDALTNVVITKLPFSVPDHPLLEARLETIRARGGHPFPDYQLPEAVIKFRQGFGRLIRTRDDSGMVVVLDPRIRSKPYGRLFLSALPPLPCHDVGTVPRQKTKKQ</sequence>
<feature type="region of interest" description="Disordered" evidence="14">
    <location>
        <begin position="71"/>
        <end position="107"/>
    </location>
</feature>
<evidence type="ECO:0000256" key="3">
    <source>
        <dbReference type="ARBA" id="ARBA00022741"/>
    </source>
</evidence>
<gene>
    <name evidence="16" type="ORF">RISK_000927</name>
</gene>
<evidence type="ECO:0000256" key="4">
    <source>
        <dbReference type="ARBA" id="ARBA00022763"/>
    </source>
</evidence>
<feature type="compositionally biased region" description="Polar residues" evidence="14">
    <location>
        <begin position="71"/>
        <end position="86"/>
    </location>
</feature>
<keyword evidence="8" id="KW-0408">Iron</keyword>
<dbReference type="GO" id="GO:0046872">
    <property type="term" value="F:metal ion binding"/>
    <property type="evidence" value="ECO:0007669"/>
    <property type="project" value="UniProtKB-KW"/>
</dbReference>
<keyword evidence="17" id="KW-1185">Reference proteome</keyword>
<dbReference type="GO" id="GO:0051539">
    <property type="term" value="F:4 iron, 4 sulfur cluster binding"/>
    <property type="evidence" value="ECO:0007669"/>
    <property type="project" value="UniProtKB-KW"/>
</dbReference>
<evidence type="ECO:0000313" key="16">
    <source>
        <dbReference type="EMBL" id="KLU07126.1"/>
    </source>
</evidence>
<evidence type="ECO:0000256" key="1">
    <source>
        <dbReference type="ARBA" id="ARBA00022485"/>
    </source>
</evidence>
<dbReference type="PATRIC" id="fig|595434.4.peg.892"/>
<dbReference type="SMART" id="SM00488">
    <property type="entry name" value="DEXDc2"/>
    <property type="match status" value="1"/>
</dbReference>
<dbReference type="PROSITE" id="PS51193">
    <property type="entry name" value="HELICASE_ATP_BIND_2"/>
    <property type="match status" value="1"/>
</dbReference>
<accession>A0A0J1BKR6</accession>
<dbReference type="GO" id="GO:0003678">
    <property type="term" value="F:DNA helicase activity"/>
    <property type="evidence" value="ECO:0007669"/>
    <property type="project" value="InterPro"/>
</dbReference>
<proteinExistence type="inferred from homology"/>
<dbReference type="InterPro" id="IPR010614">
    <property type="entry name" value="RAD3-like_helicase_DEAD"/>
</dbReference>
<evidence type="ECO:0000256" key="5">
    <source>
        <dbReference type="ARBA" id="ARBA00022801"/>
    </source>
</evidence>
<dbReference type="Proteomes" id="UP000036367">
    <property type="component" value="Unassembled WGS sequence"/>
</dbReference>
<comment type="caution">
    <text evidence="16">The sequence shown here is derived from an EMBL/GenBank/DDBJ whole genome shotgun (WGS) entry which is preliminary data.</text>
</comment>
<keyword evidence="4" id="KW-0227">DNA damage</keyword>
<protein>
    <submittedName>
        <fullName evidence="16">DinG family ATP-dependent helicase YoaA</fullName>
    </submittedName>
</protein>
<comment type="similarity">
    <text evidence="13">Belongs to the helicase family. DinG subfamily.</text>
</comment>
<reference evidence="16" key="1">
    <citation type="submission" date="2015-05" db="EMBL/GenBank/DDBJ databases">
        <title>Permanent draft genome of Rhodopirellula islandicus K833.</title>
        <authorList>
            <person name="Kizina J."/>
            <person name="Richter M."/>
            <person name="Glockner F.O."/>
            <person name="Harder J."/>
        </authorList>
    </citation>
    <scope>NUCLEOTIDE SEQUENCE [LARGE SCALE GENOMIC DNA]</scope>
    <source>
        <strain evidence="16">K833</strain>
    </source>
</reference>
<feature type="region of interest" description="Disordered" evidence="14">
    <location>
        <begin position="1"/>
        <end position="22"/>
    </location>
</feature>
<evidence type="ECO:0000256" key="7">
    <source>
        <dbReference type="ARBA" id="ARBA00022840"/>
    </source>
</evidence>
<feature type="domain" description="Helicase ATP-binding" evidence="15">
    <location>
        <begin position="16"/>
        <end position="318"/>
    </location>
</feature>